<evidence type="ECO:0000259" key="6">
    <source>
        <dbReference type="Pfam" id="PF08281"/>
    </source>
</evidence>
<keyword evidence="2" id="KW-0805">Transcription regulation</keyword>
<dbReference type="NCBIfam" id="TIGR02937">
    <property type="entry name" value="sigma70-ECF"/>
    <property type="match status" value="1"/>
</dbReference>
<evidence type="ECO:0000256" key="3">
    <source>
        <dbReference type="ARBA" id="ARBA00023082"/>
    </source>
</evidence>
<dbReference type="InterPro" id="IPR013249">
    <property type="entry name" value="RNA_pol_sigma70_r4_t2"/>
</dbReference>
<evidence type="ECO:0000259" key="5">
    <source>
        <dbReference type="Pfam" id="PF04542"/>
    </source>
</evidence>
<dbReference type="PANTHER" id="PTHR43133">
    <property type="entry name" value="RNA POLYMERASE ECF-TYPE SIGMA FACTO"/>
    <property type="match status" value="1"/>
</dbReference>
<feature type="domain" description="RNA polymerase sigma factor 70 region 4 type 2" evidence="6">
    <location>
        <begin position="115"/>
        <end position="166"/>
    </location>
</feature>
<dbReference type="EMBL" id="SNRY01000049">
    <property type="protein sequence ID" value="KAA6349328.1"/>
    <property type="molecule type" value="Genomic_DNA"/>
</dbReference>
<protein>
    <submittedName>
        <fullName evidence="7">ECF RNA polymerase sigma factor SigL</fullName>
    </submittedName>
</protein>
<dbReference type="Gene3D" id="1.10.1740.10">
    <property type="match status" value="1"/>
</dbReference>
<dbReference type="SUPFAM" id="SSF88659">
    <property type="entry name" value="Sigma3 and sigma4 domains of RNA polymerase sigma factors"/>
    <property type="match status" value="1"/>
</dbReference>
<dbReference type="SUPFAM" id="SSF88946">
    <property type="entry name" value="Sigma2 domain of RNA polymerase sigma factors"/>
    <property type="match status" value="1"/>
</dbReference>
<proteinExistence type="inferred from homology"/>
<evidence type="ECO:0000256" key="2">
    <source>
        <dbReference type="ARBA" id="ARBA00023015"/>
    </source>
</evidence>
<evidence type="ECO:0000313" key="7">
    <source>
        <dbReference type="EMBL" id="KAA6349328.1"/>
    </source>
</evidence>
<dbReference type="GO" id="GO:0003677">
    <property type="term" value="F:DNA binding"/>
    <property type="evidence" value="ECO:0007669"/>
    <property type="project" value="InterPro"/>
</dbReference>
<dbReference type="Pfam" id="PF04542">
    <property type="entry name" value="Sigma70_r2"/>
    <property type="match status" value="1"/>
</dbReference>
<accession>A0A5J4STV2</accession>
<evidence type="ECO:0000256" key="1">
    <source>
        <dbReference type="ARBA" id="ARBA00010641"/>
    </source>
</evidence>
<dbReference type="NCBIfam" id="TIGR02985">
    <property type="entry name" value="Sig70_bacteroi1"/>
    <property type="match status" value="1"/>
</dbReference>
<dbReference type="InterPro" id="IPR036388">
    <property type="entry name" value="WH-like_DNA-bd_sf"/>
</dbReference>
<dbReference type="GO" id="GO:0006352">
    <property type="term" value="P:DNA-templated transcription initiation"/>
    <property type="evidence" value="ECO:0007669"/>
    <property type="project" value="InterPro"/>
</dbReference>
<dbReference type="InterPro" id="IPR013324">
    <property type="entry name" value="RNA_pol_sigma_r3/r4-like"/>
</dbReference>
<name>A0A5J4STV2_9ZZZZ</name>
<dbReference type="Pfam" id="PF08281">
    <property type="entry name" value="Sigma70_r4_2"/>
    <property type="match status" value="1"/>
</dbReference>
<dbReference type="PANTHER" id="PTHR43133:SF46">
    <property type="entry name" value="RNA POLYMERASE SIGMA-70 FACTOR ECF SUBFAMILY"/>
    <property type="match status" value="1"/>
</dbReference>
<dbReference type="InterPro" id="IPR013325">
    <property type="entry name" value="RNA_pol_sigma_r2"/>
</dbReference>
<dbReference type="Gene3D" id="1.10.10.10">
    <property type="entry name" value="Winged helix-like DNA-binding domain superfamily/Winged helix DNA-binding domain"/>
    <property type="match status" value="1"/>
</dbReference>
<dbReference type="InterPro" id="IPR014327">
    <property type="entry name" value="RNA_pol_sigma70_bacteroid"/>
</dbReference>
<reference evidence="7" key="1">
    <citation type="submission" date="2019-03" db="EMBL/GenBank/DDBJ databases">
        <title>Single cell metagenomics reveals metabolic interactions within the superorganism composed of flagellate Streblomastix strix and complex community of Bacteroidetes bacteria on its surface.</title>
        <authorList>
            <person name="Treitli S.C."/>
            <person name="Kolisko M."/>
            <person name="Husnik F."/>
            <person name="Keeling P."/>
            <person name="Hampl V."/>
        </authorList>
    </citation>
    <scope>NUCLEOTIDE SEQUENCE</scope>
    <source>
        <strain evidence="7">STM</strain>
    </source>
</reference>
<dbReference type="GO" id="GO:0016987">
    <property type="term" value="F:sigma factor activity"/>
    <property type="evidence" value="ECO:0007669"/>
    <property type="project" value="UniProtKB-KW"/>
</dbReference>
<organism evidence="7">
    <name type="scientific">termite gut metagenome</name>
    <dbReference type="NCBI Taxonomy" id="433724"/>
    <lineage>
        <taxon>unclassified sequences</taxon>
        <taxon>metagenomes</taxon>
        <taxon>organismal metagenomes</taxon>
    </lineage>
</organism>
<gene>
    <name evidence="7" type="ORF">EZS27_003239</name>
</gene>
<dbReference type="InterPro" id="IPR014284">
    <property type="entry name" value="RNA_pol_sigma-70_dom"/>
</dbReference>
<dbReference type="AlphaFoldDB" id="A0A5J4STV2"/>
<comment type="similarity">
    <text evidence="1">Belongs to the sigma-70 factor family. ECF subfamily.</text>
</comment>
<evidence type="ECO:0000256" key="4">
    <source>
        <dbReference type="ARBA" id="ARBA00023163"/>
    </source>
</evidence>
<keyword evidence="4" id="KW-0804">Transcription</keyword>
<feature type="domain" description="RNA polymerase sigma-70 region 2" evidence="5">
    <location>
        <begin position="18"/>
        <end position="81"/>
    </location>
</feature>
<dbReference type="InterPro" id="IPR039425">
    <property type="entry name" value="RNA_pol_sigma-70-like"/>
</dbReference>
<dbReference type="InterPro" id="IPR007627">
    <property type="entry name" value="RNA_pol_sigma70_r2"/>
</dbReference>
<sequence length="176" mass="21272">MSIKENLKRKEEFGRFFIEYYPKVKAFAEKILMSKQDAEDVAQDIFLILLDKPDIWGDKERRNSYLFKMAKNHIFNFIKHKNIEYKYQQELAQEKQLADEFGIDDKLHAKETELIIMYAVEQMPERRKNIFKMSRYERKTNIQISELLNMSVRTVERHLYLALSDLKKILSFYLSD</sequence>
<comment type="caution">
    <text evidence="7">The sequence shown here is derived from an EMBL/GenBank/DDBJ whole genome shotgun (WGS) entry which is preliminary data.</text>
</comment>
<keyword evidence="3" id="KW-0731">Sigma factor</keyword>